<evidence type="ECO:0000256" key="1">
    <source>
        <dbReference type="SAM" id="MobiDB-lite"/>
    </source>
</evidence>
<dbReference type="Proteomes" id="UP000295217">
    <property type="component" value="Unassembled WGS sequence"/>
</dbReference>
<feature type="compositionally biased region" description="Low complexity" evidence="1">
    <location>
        <begin position="208"/>
        <end position="220"/>
    </location>
</feature>
<feature type="compositionally biased region" description="Basic residues" evidence="1">
    <location>
        <begin position="178"/>
        <end position="189"/>
    </location>
</feature>
<feature type="compositionally biased region" description="Basic and acidic residues" evidence="1">
    <location>
        <begin position="113"/>
        <end position="177"/>
    </location>
</feature>
<comment type="caution">
    <text evidence="2">The sequence shown here is derived from an EMBL/GenBank/DDBJ whole genome shotgun (WGS) entry which is preliminary data.</text>
</comment>
<organism evidence="2 3">
    <name type="scientific">Jiangella aurantiaca</name>
    <dbReference type="NCBI Taxonomy" id="2530373"/>
    <lineage>
        <taxon>Bacteria</taxon>
        <taxon>Bacillati</taxon>
        <taxon>Actinomycetota</taxon>
        <taxon>Actinomycetes</taxon>
        <taxon>Jiangellales</taxon>
        <taxon>Jiangellaceae</taxon>
        <taxon>Jiangella</taxon>
    </lineage>
</organism>
<name>A0A4R5AJ75_9ACTN</name>
<evidence type="ECO:0000313" key="2">
    <source>
        <dbReference type="EMBL" id="TDD71034.1"/>
    </source>
</evidence>
<dbReference type="AlphaFoldDB" id="A0A4R5AJ75"/>
<feature type="region of interest" description="Disordered" evidence="1">
    <location>
        <begin position="93"/>
        <end position="220"/>
    </location>
</feature>
<protein>
    <recommendedName>
        <fullName evidence="4">DNA primase</fullName>
    </recommendedName>
</protein>
<accession>A0A4R5AJ75</accession>
<dbReference type="OrthoDB" id="4966929at2"/>
<dbReference type="EMBL" id="SMLB01000007">
    <property type="protein sequence ID" value="TDD71034.1"/>
    <property type="molecule type" value="Genomic_DNA"/>
</dbReference>
<proteinExistence type="predicted"/>
<sequence>MNTATRVAAAAATGYVLGRRRRLKMAIAVGSMLAGKRLATDPRGMLRQAGEFVESRPELAKLSDQVRTTLYTAARGAAVGAVSQRIDRLSDSIRDRSERLTGGVTEHVPVGRGSDEERGEAEPEERPRSRREERGEAEPEERPRSRREESQEEERGERRGPRRSRREDDSGPDDRSERPRKRTAKKAPAKRAASERGEAPARKRTAKKSASGRSSSDSKE</sequence>
<dbReference type="RefSeq" id="WP_132102586.1">
    <property type="nucleotide sequence ID" value="NZ_SMLB01000007.1"/>
</dbReference>
<evidence type="ECO:0000313" key="3">
    <source>
        <dbReference type="Proteomes" id="UP000295217"/>
    </source>
</evidence>
<feature type="compositionally biased region" description="Basic and acidic residues" evidence="1">
    <location>
        <begin position="192"/>
        <end position="201"/>
    </location>
</feature>
<evidence type="ECO:0008006" key="4">
    <source>
        <dbReference type="Google" id="ProtNLM"/>
    </source>
</evidence>
<keyword evidence="3" id="KW-1185">Reference proteome</keyword>
<reference evidence="2 3" key="1">
    <citation type="submission" date="2019-02" db="EMBL/GenBank/DDBJ databases">
        <title>Draft genome sequences of novel Actinobacteria.</title>
        <authorList>
            <person name="Sahin N."/>
            <person name="Ay H."/>
            <person name="Saygin H."/>
        </authorList>
    </citation>
    <scope>NUCLEOTIDE SEQUENCE [LARGE SCALE GENOMIC DNA]</scope>
    <source>
        <strain evidence="2 3">8K307</strain>
    </source>
</reference>
<gene>
    <name evidence="2" type="ORF">E1262_07875</name>
</gene>